<comment type="caution">
    <text evidence="1">The sequence shown here is derived from an EMBL/GenBank/DDBJ whole genome shotgun (WGS) entry which is preliminary data.</text>
</comment>
<proteinExistence type="predicted"/>
<reference evidence="1 2" key="1">
    <citation type="journal article" date="2021" name="BMC Genomics">
        <title>Datura genome reveals duplications of psychoactive alkaloid biosynthetic genes and high mutation rate following tissue culture.</title>
        <authorList>
            <person name="Rajewski A."/>
            <person name="Carter-House D."/>
            <person name="Stajich J."/>
            <person name="Litt A."/>
        </authorList>
    </citation>
    <scope>NUCLEOTIDE SEQUENCE [LARGE SCALE GENOMIC DNA]</scope>
    <source>
        <strain evidence="1">AR-01</strain>
    </source>
</reference>
<evidence type="ECO:0000313" key="2">
    <source>
        <dbReference type="Proteomes" id="UP000823775"/>
    </source>
</evidence>
<sequence>MSMSITIITTSRIYYTMKNSCRKKFSLNISHNKINMLVSNFQDYTTEIDLCYHQELGVGTDILIAWNPQRWSSRIIAEGFYVSMSASQRNLSPRLMLAAIAF</sequence>
<organism evidence="1 2">
    <name type="scientific">Datura stramonium</name>
    <name type="common">Jimsonweed</name>
    <name type="synonym">Common thornapple</name>
    <dbReference type="NCBI Taxonomy" id="4076"/>
    <lineage>
        <taxon>Eukaryota</taxon>
        <taxon>Viridiplantae</taxon>
        <taxon>Streptophyta</taxon>
        <taxon>Embryophyta</taxon>
        <taxon>Tracheophyta</taxon>
        <taxon>Spermatophyta</taxon>
        <taxon>Magnoliopsida</taxon>
        <taxon>eudicotyledons</taxon>
        <taxon>Gunneridae</taxon>
        <taxon>Pentapetalae</taxon>
        <taxon>asterids</taxon>
        <taxon>lamiids</taxon>
        <taxon>Solanales</taxon>
        <taxon>Solanaceae</taxon>
        <taxon>Solanoideae</taxon>
        <taxon>Datureae</taxon>
        <taxon>Datura</taxon>
    </lineage>
</organism>
<gene>
    <name evidence="1" type="ORF">HAX54_008218</name>
</gene>
<keyword evidence="2" id="KW-1185">Reference proteome</keyword>
<protein>
    <submittedName>
        <fullName evidence="1">Uncharacterized protein</fullName>
    </submittedName>
</protein>
<feature type="non-terminal residue" evidence="1">
    <location>
        <position position="102"/>
    </location>
</feature>
<name>A0ABS8WX50_DATST</name>
<accession>A0ABS8WX50</accession>
<dbReference type="Proteomes" id="UP000823775">
    <property type="component" value="Unassembled WGS sequence"/>
</dbReference>
<evidence type="ECO:0000313" key="1">
    <source>
        <dbReference type="EMBL" id="MCE3216811.1"/>
    </source>
</evidence>
<dbReference type="EMBL" id="JACEIK010014225">
    <property type="protein sequence ID" value="MCE3216811.1"/>
    <property type="molecule type" value="Genomic_DNA"/>
</dbReference>